<proteinExistence type="predicted"/>
<dbReference type="PaxDb" id="411461-DORFOR_01131"/>
<organism evidence="1 2">
    <name type="scientific">Dorea formicigenerans ATCC 27755</name>
    <dbReference type="NCBI Taxonomy" id="411461"/>
    <lineage>
        <taxon>Bacteria</taxon>
        <taxon>Bacillati</taxon>
        <taxon>Bacillota</taxon>
        <taxon>Clostridia</taxon>
        <taxon>Lachnospirales</taxon>
        <taxon>Lachnospiraceae</taxon>
        <taxon>Dorea</taxon>
    </lineage>
</organism>
<dbReference type="Proteomes" id="UP000005359">
    <property type="component" value="Unassembled WGS sequence"/>
</dbReference>
<dbReference type="STRING" id="411461.DORFOR_01131"/>
<evidence type="ECO:0000313" key="1">
    <source>
        <dbReference type="EMBL" id="EDR47596.1"/>
    </source>
</evidence>
<gene>
    <name evidence="1" type="ORF">DORFOR_01131</name>
</gene>
<protein>
    <submittedName>
        <fullName evidence="1">Uncharacterized protein</fullName>
    </submittedName>
</protein>
<reference evidence="1 2" key="1">
    <citation type="submission" date="2007-10" db="EMBL/GenBank/DDBJ databases">
        <title>Draft genome sequence of Dorea formicigenerans(ATCC 27755).</title>
        <authorList>
            <person name="Sudarsanam P."/>
            <person name="Ley R."/>
            <person name="Guruge J."/>
            <person name="Turnbaugh P.J."/>
            <person name="Mahowald M."/>
            <person name="Liep D."/>
            <person name="Gordon J."/>
        </authorList>
    </citation>
    <scope>NUCLEOTIDE SEQUENCE [LARGE SCALE GENOMIC DNA]</scope>
    <source>
        <strain evidence="1 2">ATCC 27755</strain>
    </source>
</reference>
<evidence type="ECO:0000313" key="2">
    <source>
        <dbReference type="Proteomes" id="UP000005359"/>
    </source>
</evidence>
<accession>B0G4E4</accession>
<dbReference type="AlphaFoldDB" id="B0G4E4"/>
<comment type="caution">
    <text evidence="1">The sequence shown here is derived from an EMBL/GenBank/DDBJ whole genome shotgun (WGS) entry which is preliminary data.</text>
</comment>
<name>B0G4E4_9FIRM</name>
<dbReference type="RefSeq" id="WP_005331982.1">
    <property type="nucleotide sequence ID" value="NZ_AAXA02000011.1"/>
</dbReference>
<dbReference type="EMBL" id="AAXA02000011">
    <property type="protein sequence ID" value="EDR47596.1"/>
    <property type="molecule type" value="Genomic_DNA"/>
</dbReference>
<sequence length="53" mass="5951">MTKAKEIQFEKMKEDAMDFGEILAMIPEEKQGDARNILKGFALCASIEEDKSA</sequence>
<dbReference type="GeneID" id="92862999"/>
<reference evidence="1 2" key="2">
    <citation type="submission" date="2007-10" db="EMBL/GenBank/DDBJ databases">
        <authorList>
            <person name="Fulton L."/>
            <person name="Clifton S."/>
            <person name="Fulton B."/>
            <person name="Xu J."/>
            <person name="Minx P."/>
            <person name="Pepin K.H."/>
            <person name="Johnson M."/>
            <person name="Thiruvilangam P."/>
            <person name="Bhonagiri V."/>
            <person name="Nash W.E."/>
            <person name="Wang C."/>
            <person name="Mardis E.R."/>
            <person name="Wilson R.K."/>
        </authorList>
    </citation>
    <scope>NUCLEOTIDE SEQUENCE [LARGE SCALE GENOMIC DNA]</scope>
    <source>
        <strain evidence="1 2">ATCC 27755</strain>
    </source>
</reference>